<dbReference type="PANTHER" id="PTHR43877">
    <property type="entry name" value="AMINOALKYLPHOSPHONATE N-ACETYLTRANSFERASE-RELATED-RELATED"/>
    <property type="match status" value="1"/>
</dbReference>
<gene>
    <name evidence="4" type="ORF">FN960_13920</name>
</gene>
<reference evidence="4 5" key="1">
    <citation type="submission" date="2019-07" db="EMBL/GenBank/DDBJ databases">
        <authorList>
            <person name="Park Y.J."/>
            <person name="Jeong S.E."/>
            <person name="Jung H.S."/>
        </authorList>
    </citation>
    <scope>NUCLEOTIDE SEQUENCE [LARGE SCALE GENOMIC DNA]</scope>
    <source>
        <strain evidence="5">P16(2019)</strain>
    </source>
</reference>
<dbReference type="Gene3D" id="3.40.630.30">
    <property type="match status" value="1"/>
</dbReference>
<evidence type="ECO:0000313" key="4">
    <source>
        <dbReference type="EMBL" id="TSB45997.1"/>
    </source>
</evidence>
<dbReference type="InterPro" id="IPR050832">
    <property type="entry name" value="Bact_Acetyltransf"/>
</dbReference>
<feature type="domain" description="N-acetyltransferase" evidence="3">
    <location>
        <begin position="1"/>
        <end position="144"/>
    </location>
</feature>
<evidence type="ECO:0000256" key="2">
    <source>
        <dbReference type="ARBA" id="ARBA00023315"/>
    </source>
</evidence>
<organism evidence="4 5">
    <name type="scientific">Alkalicoccobacillus porphyridii</name>
    <dbReference type="NCBI Taxonomy" id="2597270"/>
    <lineage>
        <taxon>Bacteria</taxon>
        <taxon>Bacillati</taxon>
        <taxon>Bacillota</taxon>
        <taxon>Bacilli</taxon>
        <taxon>Bacillales</taxon>
        <taxon>Bacillaceae</taxon>
        <taxon>Alkalicoccobacillus</taxon>
    </lineage>
</organism>
<evidence type="ECO:0000256" key="1">
    <source>
        <dbReference type="ARBA" id="ARBA00022679"/>
    </source>
</evidence>
<dbReference type="InterPro" id="IPR000182">
    <property type="entry name" value="GNAT_dom"/>
</dbReference>
<accession>A0A553ZX16</accession>
<evidence type="ECO:0000313" key="5">
    <source>
        <dbReference type="Proteomes" id="UP000318521"/>
    </source>
</evidence>
<evidence type="ECO:0000259" key="3">
    <source>
        <dbReference type="PROSITE" id="PS51186"/>
    </source>
</evidence>
<sequence>MIRPAELKDAKALAVLTTQLGYEVDPYTVEERLTRILPTTTNGVFVSEAEDQTLSGWAHVYGKTLIELEYAEIGGIVVDHTFRRSGMGKKLMDACEEWAKANGYDEIRLRSGEQRAEAHQFYLGIGYEHSSNQKVFKKALKEGE</sequence>
<proteinExistence type="predicted"/>
<name>A0A553ZX16_9BACI</name>
<dbReference type="PROSITE" id="PS51186">
    <property type="entry name" value="GNAT"/>
    <property type="match status" value="1"/>
</dbReference>
<dbReference type="RefSeq" id="WP_143849337.1">
    <property type="nucleotide sequence ID" value="NZ_VLXZ01000008.1"/>
</dbReference>
<dbReference type="InterPro" id="IPR016181">
    <property type="entry name" value="Acyl_CoA_acyltransferase"/>
</dbReference>
<keyword evidence="1 4" id="KW-0808">Transferase</keyword>
<keyword evidence="5" id="KW-1185">Reference proteome</keyword>
<dbReference type="EMBL" id="VLXZ01000008">
    <property type="protein sequence ID" value="TSB45997.1"/>
    <property type="molecule type" value="Genomic_DNA"/>
</dbReference>
<protein>
    <submittedName>
        <fullName evidence="4">GNAT family N-acetyltransferase</fullName>
    </submittedName>
</protein>
<dbReference type="Pfam" id="PF00583">
    <property type="entry name" value="Acetyltransf_1"/>
    <property type="match status" value="1"/>
</dbReference>
<dbReference type="GO" id="GO:0016747">
    <property type="term" value="F:acyltransferase activity, transferring groups other than amino-acyl groups"/>
    <property type="evidence" value="ECO:0007669"/>
    <property type="project" value="InterPro"/>
</dbReference>
<dbReference type="AlphaFoldDB" id="A0A553ZX16"/>
<dbReference type="CDD" id="cd04301">
    <property type="entry name" value="NAT_SF"/>
    <property type="match status" value="1"/>
</dbReference>
<comment type="caution">
    <text evidence="4">The sequence shown here is derived from an EMBL/GenBank/DDBJ whole genome shotgun (WGS) entry which is preliminary data.</text>
</comment>
<dbReference type="OrthoDB" id="9789603at2"/>
<dbReference type="Proteomes" id="UP000318521">
    <property type="component" value="Unassembled WGS sequence"/>
</dbReference>
<keyword evidence="2" id="KW-0012">Acyltransferase</keyword>
<dbReference type="SUPFAM" id="SSF55729">
    <property type="entry name" value="Acyl-CoA N-acyltransferases (Nat)"/>
    <property type="match status" value="1"/>
</dbReference>